<evidence type="ECO:0000313" key="6">
    <source>
        <dbReference type="Proteomes" id="UP000030643"/>
    </source>
</evidence>
<evidence type="ECO:0000256" key="1">
    <source>
        <dbReference type="ARBA" id="ARBA00010266"/>
    </source>
</evidence>
<feature type="domain" description="Mannosyl-glycoprotein endo-beta-N-acetylglucosamidase-like" evidence="4">
    <location>
        <begin position="26"/>
        <end position="183"/>
    </location>
</feature>
<dbReference type="STRING" id="1329250.WOSG25_080250"/>
<dbReference type="eggNOG" id="COG1705">
    <property type="taxonomic scope" value="Bacteria"/>
</dbReference>
<feature type="chain" id="PRO_5039617172" description="Mannosyl-glycoprotein endo-beta-N-acetylglucosamidase-like domain-containing protein" evidence="3">
    <location>
        <begin position="24"/>
        <end position="616"/>
    </location>
</feature>
<keyword evidence="3" id="KW-0732">Signal</keyword>
<comment type="similarity">
    <text evidence="1">Belongs to the glycosyl hydrolase 73 family.</text>
</comment>
<dbReference type="Pfam" id="PF01832">
    <property type="entry name" value="Glucosaminidase"/>
    <property type="match status" value="1"/>
</dbReference>
<dbReference type="SMART" id="SM00047">
    <property type="entry name" value="LYZ2"/>
    <property type="match status" value="1"/>
</dbReference>
<keyword evidence="6" id="KW-1185">Reference proteome</keyword>
<evidence type="ECO:0000256" key="3">
    <source>
        <dbReference type="SAM" id="SignalP"/>
    </source>
</evidence>
<protein>
    <recommendedName>
        <fullName evidence="4">Mannosyl-glycoprotein endo-beta-N-acetylglucosamidase-like domain-containing protein</fullName>
    </recommendedName>
</protein>
<dbReference type="Gene3D" id="4.10.80.30">
    <property type="entry name" value="DNA polymerase, domain 6"/>
    <property type="match status" value="1"/>
</dbReference>
<reference evidence="6" key="1">
    <citation type="journal article" date="2014" name="Genome Announc.">
        <title>Draft genome sequence of Weissella oryzae SG25T, isolated from fermented rice grains.</title>
        <authorList>
            <person name="Tanizawa Y."/>
            <person name="Fujisawa T."/>
            <person name="Mochizuki T."/>
            <person name="Kaminuma E."/>
            <person name="Suzuki Y."/>
            <person name="Nakamura Y."/>
            <person name="Tohno M."/>
        </authorList>
    </citation>
    <scope>NUCLEOTIDE SEQUENCE [LARGE SCALE GENOMIC DNA]</scope>
    <source>
        <strain evidence="6">DSM 25784 / JCM 18191 / LMG 30913 / SG25</strain>
    </source>
</reference>
<dbReference type="InterPro" id="IPR002901">
    <property type="entry name" value="MGlyc_endo_b_GlcNAc-like_dom"/>
</dbReference>
<dbReference type="RefSeq" id="WP_052348569.1">
    <property type="nucleotide sequence ID" value="NZ_DF820491.1"/>
</dbReference>
<accession>A0A069CVE1</accession>
<name>A0A069CVE1_WEIOS</name>
<dbReference type="EMBL" id="DF820491">
    <property type="protein sequence ID" value="GAK31193.1"/>
    <property type="molecule type" value="Genomic_DNA"/>
</dbReference>
<feature type="signal peptide" evidence="3">
    <location>
        <begin position="1"/>
        <end position="23"/>
    </location>
</feature>
<dbReference type="GO" id="GO:0004040">
    <property type="term" value="F:amidase activity"/>
    <property type="evidence" value="ECO:0007669"/>
    <property type="project" value="InterPro"/>
</dbReference>
<evidence type="ECO:0000313" key="5">
    <source>
        <dbReference type="EMBL" id="GAK31193.1"/>
    </source>
</evidence>
<proteinExistence type="inferred from homology"/>
<dbReference type="PRINTS" id="PR01002">
    <property type="entry name" value="FLGFLGJ"/>
</dbReference>
<organism evidence="5 6">
    <name type="scientific">Weissella oryzae (strain DSM 25784 / JCM 18191 / LMG 30913 / SG25)</name>
    <dbReference type="NCBI Taxonomy" id="1329250"/>
    <lineage>
        <taxon>Bacteria</taxon>
        <taxon>Bacillati</taxon>
        <taxon>Bacillota</taxon>
        <taxon>Bacilli</taxon>
        <taxon>Lactobacillales</taxon>
        <taxon>Lactobacillaceae</taxon>
        <taxon>Weissella</taxon>
    </lineage>
</organism>
<dbReference type="InterPro" id="IPR051056">
    <property type="entry name" value="Glycosyl_Hydrolase_73"/>
</dbReference>
<dbReference type="PANTHER" id="PTHR33308:SF9">
    <property type="entry name" value="PEPTIDOGLYCAN HYDROLASE FLGJ"/>
    <property type="match status" value="1"/>
</dbReference>
<dbReference type="AlphaFoldDB" id="A0A069CVE1"/>
<dbReference type="Proteomes" id="UP000030643">
    <property type="component" value="Unassembled WGS sequence"/>
</dbReference>
<evidence type="ECO:0000259" key="4">
    <source>
        <dbReference type="SMART" id="SM00047"/>
    </source>
</evidence>
<sequence>MKYKKIWQYVLVMFGLMGGLYFAQNNTPVHADAQQDFINQIAPGSQQATRENGLYTSIQMAQAILESGWGKSELATNASNYFGVKGAYNGQSYDVTTAEYDSDTGQWYNTVAAFKKYPSVYTSMLDNASLLRNNARYSDVWRENAPTYQDAAKGLSTGGYATDPNYPNKLIALIQQYDLERFDTLADPKYTVGETVQIAPFALSESNGYDLTTKQNWVGIVKSVTPQNMASSNYEYYIDYGNGQQSMHVLEQDLQPAPVAQYKVGNYVRVANFATNEANGADLTNHQGWSGVVQSVSINNVSSSHYSYNVKYNDGSSNQQILEQDLSLVPPVFSPGQTVQIKNSANVESNGYDLTNRRGWVGTVKVVNVMNMYNSHYEYYIDYGNGIRSEHVLEQDLDLAPQSTFKVGQTVEIKNTANIESNGYDLSSRRKWIGTVKSYTPMNMYGSHYEYYVDYGDGQQSMHVLEQDLQIPTTPKFTNGQTVQIKNSANIESNGYDLTNRRGWVGTIKSNSVKNMYGSHYEYYVDYGDGQQSMHVLEQDLTSAVEPKFAVGQQVKIKNVATAESNGYSLVNHRGWVGTVKTRLIKNAASSHYEYYIKYPNGEVNEHVLEQDLQLP</sequence>
<dbReference type="PANTHER" id="PTHR33308">
    <property type="entry name" value="PEPTIDOGLYCAN HYDROLASE FLGJ"/>
    <property type="match status" value="1"/>
</dbReference>
<gene>
    <name evidence="5" type="ORF">WOSG25_080250</name>
</gene>
<keyword evidence="2" id="KW-0378">Hydrolase</keyword>
<dbReference type="Gene3D" id="1.10.530.10">
    <property type="match status" value="1"/>
</dbReference>
<dbReference type="Gene3D" id="2.30.30.1210">
    <property type="entry name" value="Domain of unknown function DUF1541"/>
    <property type="match status" value="1"/>
</dbReference>
<evidence type="ECO:0000256" key="2">
    <source>
        <dbReference type="ARBA" id="ARBA00022801"/>
    </source>
</evidence>